<dbReference type="PROSITE" id="PS50110">
    <property type="entry name" value="RESPONSE_REGULATORY"/>
    <property type="match status" value="1"/>
</dbReference>
<evidence type="ECO:0000313" key="10">
    <source>
        <dbReference type="EMBL" id="GGT38478.1"/>
    </source>
</evidence>
<dbReference type="GO" id="GO:0000976">
    <property type="term" value="F:transcription cis-regulatory region binding"/>
    <property type="evidence" value="ECO:0007669"/>
    <property type="project" value="TreeGrafter"/>
</dbReference>
<dbReference type="SUPFAM" id="SSF46894">
    <property type="entry name" value="C-terminal effector domain of the bipartite response regulators"/>
    <property type="match status" value="1"/>
</dbReference>
<evidence type="ECO:0000259" key="9">
    <source>
        <dbReference type="PROSITE" id="PS51755"/>
    </source>
</evidence>
<keyword evidence="3" id="KW-0805">Transcription regulation</keyword>
<organism evidence="10 11">
    <name type="scientific">Streptomyces phaeofaciens</name>
    <dbReference type="NCBI Taxonomy" id="68254"/>
    <lineage>
        <taxon>Bacteria</taxon>
        <taxon>Bacillati</taxon>
        <taxon>Actinomycetota</taxon>
        <taxon>Actinomycetes</taxon>
        <taxon>Kitasatosporales</taxon>
        <taxon>Streptomycetaceae</taxon>
        <taxon>Streptomyces</taxon>
    </lineage>
</organism>
<dbReference type="Pfam" id="PF00486">
    <property type="entry name" value="Trans_reg_C"/>
    <property type="match status" value="1"/>
</dbReference>
<dbReference type="InterPro" id="IPR011006">
    <property type="entry name" value="CheY-like_superfamily"/>
</dbReference>
<dbReference type="PANTHER" id="PTHR48111">
    <property type="entry name" value="REGULATOR OF RPOS"/>
    <property type="match status" value="1"/>
</dbReference>
<comment type="caution">
    <text evidence="10">The sequence shown here is derived from an EMBL/GenBank/DDBJ whole genome shotgun (WGS) entry which is preliminary data.</text>
</comment>
<evidence type="ECO:0000256" key="6">
    <source>
        <dbReference type="PROSITE-ProRule" id="PRU00169"/>
    </source>
</evidence>
<dbReference type="InterPro" id="IPR039420">
    <property type="entry name" value="WalR-like"/>
</dbReference>
<feature type="modified residue" description="4-aspartylphosphate" evidence="6">
    <location>
        <position position="69"/>
    </location>
</feature>
<dbReference type="InterPro" id="IPR001789">
    <property type="entry name" value="Sig_transdc_resp-reg_receiver"/>
</dbReference>
<evidence type="ECO:0000256" key="7">
    <source>
        <dbReference type="PROSITE-ProRule" id="PRU01091"/>
    </source>
</evidence>
<dbReference type="CDD" id="cd19935">
    <property type="entry name" value="REC_OmpR_CusR-like"/>
    <property type="match status" value="1"/>
</dbReference>
<dbReference type="GO" id="GO:0000156">
    <property type="term" value="F:phosphorelay response regulator activity"/>
    <property type="evidence" value="ECO:0007669"/>
    <property type="project" value="TreeGrafter"/>
</dbReference>
<sequence length="246" mass="26950">MRPPVTRHHPAEGDARRPFRLLIVEDERRLALSLAKGLAAEGYAVDVVHDGLEGLHRAGESPYDLLVLDIMLPGMNGYRVCSALRAAGDDVPILMLTAKDGEYDEAEGLDTGADDYLTKPFSYVVLVARIKALLRRRARGAGASRVHVLGELRVDTAARRVLLAGDEVALTAKEFAVLEQLVTRAGEVVSKAEILDAVWDFAYDGDPNIVEVYVSALRRKLGAGLIRTVRGAGYRLERPERPETVR</sequence>
<reference evidence="10" key="2">
    <citation type="submission" date="2020-09" db="EMBL/GenBank/DDBJ databases">
        <authorList>
            <person name="Sun Q."/>
            <person name="Ohkuma M."/>
        </authorList>
    </citation>
    <scope>NUCLEOTIDE SEQUENCE</scope>
    <source>
        <strain evidence="10">JCM 4125</strain>
    </source>
</reference>
<dbReference type="RefSeq" id="WP_189708581.1">
    <property type="nucleotide sequence ID" value="NZ_BMSA01000002.1"/>
</dbReference>
<dbReference type="InterPro" id="IPR001867">
    <property type="entry name" value="OmpR/PhoB-type_DNA-bd"/>
</dbReference>
<keyword evidence="2" id="KW-0902">Two-component regulatory system</keyword>
<dbReference type="InterPro" id="IPR036388">
    <property type="entry name" value="WH-like_DNA-bd_sf"/>
</dbReference>
<feature type="domain" description="OmpR/PhoB-type" evidence="9">
    <location>
        <begin position="144"/>
        <end position="238"/>
    </location>
</feature>
<dbReference type="Gene3D" id="6.10.250.690">
    <property type="match status" value="1"/>
</dbReference>
<feature type="DNA-binding region" description="OmpR/PhoB-type" evidence="7">
    <location>
        <begin position="144"/>
        <end position="238"/>
    </location>
</feature>
<protein>
    <submittedName>
        <fullName evidence="10">DNA-binding response regulator</fullName>
    </submittedName>
</protein>
<dbReference type="EMBL" id="BMSA01000002">
    <property type="protein sequence ID" value="GGT38478.1"/>
    <property type="molecule type" value="Genomic_DNA"/>
</dbReference>
<dbReference type="Proteomes" id="UP000646776">
    <property type="component" value="Unassembled WGS sequence"/>
</dbReference>
<dbReference type="SUPFAM" id="SSF52172">
    <property type="entry name" value="CheY-like"/>
    <property type="match status" value="1"/>
</dbReference>
<evidence type="ECO:0000256" key="3">
    <source>
        <dbReference type="ARBA" id="ARBA00023015"/>
    </source>
</evidence>
<reference evidence="10" key="1">
    <citation type="journal article" date="2014" name="Int. J. Syst. Evol. Microbiol.">
        <title>Complete genome sequence of Corynebacterium casei LMG S-19264T (=DSM 44701T), isolated from a smear-ripened cheese.</title>
        <authorList>
            <consortium name="US DOE Joint Genome Institute (JGI-PGF)"/>
            <person name="Walter F."/>
            <person name="Albersmeier A."/>
            <person name="Kalinowski J."/>
            <person name="Ruckert C."/>
        </authorList>
    </citation>
    <scope>NUCLEOTIDE SEQUENCE</scope>
    <source>
        <strain evidence="10">JCM 4125</strain>
    </source>
</reference>
<dbReference type="FunFam" id="3.40.50.2300:FF:000001">
    <property type="entry name" value="DNA-binding response regulator PhoB"/>
    <property type="match status" value="1"/>
</dbReference>
<dbReference type="CDD" id="cd00383">
    <property type="entry name" value="trans_reg_C"/>
    <property type="match status" value="1"/>
</dbReference>
<name>A0A918H6M8_9ACTN</name>
<proteinExistence type="predicted"/>
<dbReference type="InterPro" id="IPR016032">
    <property type="entry name" value="Sig_transdc_resp-reg_C-effctor"/>
</dbReference>
<dbReference type="GO" id="GO:0005829">
    <property type="term" value="C:cytosol"/>
    <property type="evidence" value="ECO:0007669"/>
    <property type="project" value="TreeGrafter"/>
</dbReference>
<keyword evidence="1 6" id="KW-0597">Phosphoprotein</keyword>
<gene>
    <name evidence="10" type="ORF">GCM10010226_13750</name>
</gene>
<dbReference type="Gene3D" id="3.40.50.2300">
    <property type="match status" value="1"/>
</dbReference>
<evidence type="ECO:0000256" key="1">
    <source>
        <dbReference type="ARBA" id="ARBA00022553"/>
    </source>
</evidence>
<evidence type="ECO:0000256" key="4">
    <source>
        <dbReference type="ARBA" id="ARBA00023125"/>
    </source>
</evidence>
<dbReference type="GO" id="GO:0032993">
    <property type="term" value="C:protein-DNA complex"/>
    <property type="evidence" value="ECO:0007669"/>
    <property type="project" value="TreeGrafter"/>
</dbReference>
<dbReference type="GO" id="GO:0006355">
    <property type="term" value="P:regulation of DNA-templated transcription"/>
    <property type="evidence" value="ECO:0007669"/>
    <property type="project" value="InterPro"/>
</dbReference>
<evidence type="ECO:0000313" key="11">
    <source>
        <dbReference type="Proteomes" id="UP000646776"/>
    </source>
</evidence>
<evidence type="ECO:0000256" key="5">
    <source>
        <dbReference type="ARBA" id="ARBA00023163"/>
    </source>
</evidence>
<keyword evidence="5" id="KW-0804">Transcription</keyword>
<keyword evidence="11" id="KW-1185">Reference proteome</keyword>
<feature type="domain" description="Response regulatory" evidence="8">
    <location>
        <begin position="20"/>
        <end position="134"/>
    </location>
</feature>
<keyword evidence="4 7" id="KW-0238">DNA-binding</keyword>
<evidence type="ECO:0000256" key="2">
    <source>
        <dbReference type="ARBA" id="ARBA00023012"/>
    </source>
</evidence>
<dbReference type="PROSITE" id="PS51755">
    <property type="entry name" value="OMPR_PHOB"/>
    <property type="match status" value="1"/>
</dbReference>
<dbReference type="PANTHER" id="PTHR48111:SF36">
    <property type="entry name" value="TRANSCRIPTIONAL REGULATORY PROTEIN CUTR"/>
    <property type="match status" value="1"/>
</dbReference>
<dbReference type="Pfam" id="PF00072">
    <property type="entry name" value="Response_reg"/>
    <property type="match status" value="1"/>
</dbReference>
<dbReference type="AlphaFoldDB" id="A0A918H6M8"/>
<evidence type="ECO:0000259" key="8">
    <source>
        <dbReference type="PROSITE" id="PS50110"/>
    </source>
</evidence>
<accession>A0A918H6M8</accession>
<dbReference type="SMART" id="SM00448">
    <property type="entry name" value="REC"/>
    <property type="match status" value="1"/>
</dbReference>
<dbReference type="SMART" id="SM00862">
    <property type="entry name" value="Trans_reg_C"/>
    <property type="match status" value="1"/>
</dbReference>
<dbReference type="Gene3D" id="1.10.10.10">
    <property type="entry name" value="Winged helix-like DNA-binding domain superfamily/Winged helix DNA-binding domain"/>
    <property type="match status" value="1"/>
</dbReference>